<accession>A0A1G2DGA4</accession>
<dbReference type="EMBL" id="MHLO01000016">
    <property type="protein sequence ID" value="OGZ12694.1"/>
    <property type="molecule type" value="Genomic_DNA"/>
</dbReference>
<name>A0A1G2DGA4_9BACT</name>
<dbReference type="GO" id="GO:0016491">
    <property type="term" value="F:oxidoreductase activity"/>
    <property type="evidence" value="ECO:0007669"/>
    <property type="project" value="UniProtKB-KW"/>
</dbReference>
<reference evidence="2 3" key="1">
    <citation type="journal article" date="2016" name="Nat. Commun.">
        <title>Thousands of microbial genomes shed light on interconnected biogeochemical processes in an aquifer system.</title>
        <authorList>
            <person name="Anantharaman K."/>
            <person name="Brown C.T."/>
            <person name="Hug L.A."/>
            <person name="Sharon I."/>
            <person name="Castelle C.J."/>
            <person name="Probst A.J."/>
            <person name="Thomas B.C."/>
            <person name="Singh A."/>
            <person name="Wilkins M.J."/>
            <person name="Karaoz U."/>
            <person name="Brodie E.L."/>
            <person name="Williams K.H."/>
            <person name="Hubbard S.S."/>
            <person name="Banfield J.F."/>
        </authorList>
    </citation>
    <scope>NUCLEOTIDE SEQUENCE [LARGE SCALE GENOMIC DNA]</scope>
</reference>
<gene>
    <name evidence="2" type="ORF">A3C93_06330</name>
</gene>
<comment type="caution">
    <text evidence="2">The sequence shown here is derived from an EMBL/GenBank/DDBJ whole genome shotgun (WGS) entry which is preliminary data.</text>
</comment>
<dbReference type="SUPFAM" id="SSF51730">
    <property type="entry name" value="FAD-linked oxidoreductase"/>
    <property type="match status" value="1"/>
</dbReference>
<evidence type="ECO:0000313" key="3">
    <source>
        <dbReference type="Proteomes" id="UP000178636"/>
    </source>
</evidence>
<dbReference type="AlphaFoldDB" id="A0A1G2DGA4"/>
<proteinExistence type="predicted"/>
<dbReference type="InterPro" id="IPR029041">
    <property type="entry name" value="FAD-linked_oxidoreductase-like"/>
</dbReference>
<dbReference type="STRING" id="1798664.A3C93_06330"/>
<dbReference type="Proteomes" id="UP000178636">
    <property type="component" value="Unassembled WGS sequence"/>
</dbReference>
<organism evidence="2 3">
    <name type="scientific">Candidatus Lloydbacteria bacterium RIFCSPHIGHO2_02_FULL_54_17</name>
    <dbReference type="NCBI Taxonomy" id="1798664"/>
    <lineage>
        <taxon>Bacteria</taxon>
        <taxon>Candidatus Lloydiibacteriota</taxon>
    </lineage>
</organism>
<sequence length="302" mass="33912">MEGSKAKVALFDDLVFRLFGRLIARQFVVFGGVPTVLARGRALRKKRITPTYNRIDEHVKTRKRVDEVLLSYLEILANMDQGSHGNLAIKPSAFGIAFGPFFFARTLHRLIDAAAGKRIEIEVDAEDRETLVSVQSVLSALQKRLPDGVTLRPAFQMHLPDQLRRELIEECGILDMPVRIVKGSGLYNIGAPELSNDEVLARYYDTFRRQIARGVYPAAATVRDAKLLLSIAEMTRAEHVTAEQFSFQFLDGPFGRSLARTYAAKGYRVGCYVTFVDPSAPDEWKGYVQRRIAFGRKLLFGG</sequence>
<evidence type="ECO:0000256" key="1">
    <source>
        <dbReference type="ARBA" id="ARBA00023002"/>
    </source>
</evidence>
<keyword evidence="1" id="KW-0560">Oxidoreductase</keyword>
<evidence type="ECO:0000313" key="2">
    <source>
        <dbReference type="EMBL" id="OGZ12694.1"/>
    </source>
</evidence>
<dbReference type="Gene3D" id="3.20.20.220">
    <property type="match status" value="1"/>
</dbReference>
<protein>
    <recommendedName>
        <fullName evidence="4">Proline dehydrogenase domain-containing protein</fullName>
    </recommendedName>
</protein>
<evidence type="ECO:0008006" key="4">
    <source>
        <dbReference type="Google" id="ProtNLM"/>
    </source>
</evidence>